<evidence type="ECO:0000313" key="1">
    <source>
        <dbReference type="EMBL" id="MCZ2476246.1"/>
    </source>
</evidence>
<evidence type="ECO:0000313" key="2">
    <source>
        <dbReference type="Proteomes" id="UP001321186"/>
    </source>
</evidence>
<name>A0ABT4JL27_9BACT</name>
<protein>
    <submittedName>
        <fullName evidence="1">Glycosyltransferase family 2 protein</fullName>
    </submittedName>
</protein>
<dbReference type="Proteomes" id="UP001321186">
    <property type="component" value="Unassembled WGS sequence"/>
</dbReference>
<comment type="caution">
    <text evidence="1">The sequence shown here is derived from an EMBL/GenBank/DDBJ whole genome shotgun (WGS) entry which is preliminary data.</text>
</comment>
<dbReference type="EMBL" id="JAANOH010000005">
    <property type="protein sequence ID" value="MCZ2476246.1"/>
    <property type="molecule type" value="Genomic_DNA"/>
</dbReference>
<sequence>MKIAGFTFIRNAIKNDYAIVEAITSILPICDEFVVAVGKSEDDTLALIQSIPSPKIRIIETVWDDTKREGGRTFALETDKAYAAISPDTDWAFYIQGDECVHEMDLPIIEQSMEQYVQDTEVEGLLFHYRHFYGSYNHVAVSRRWYRREIRVVKYYPDVHSYKDAQGFRKAGKKIKVKLIPAHIFHYGWVKPPQGLNNKVRNFTQFYHDDAWLEANVPQDYQFDYGNAERLTLFEGTHPLVMQARVAQQNWPFHVDPKELRKRMSLRRKVLQQIEDWTGRRIGEYKNYRIIS</sequence>
<organism evidence="1 2">
    <name type="scientific">Aquirufa ecclesiirivi</name>
    <dbReference type="NCBI Taxonomy" id="2715124"/>
    <lineage>
        <taxon>Bacteria</taxon>
        <taxon>Pseudomonadati</taxon>
        <taxon>Bacteroidota</taxon>
        <taxon>Cytophagia</taxon>
        <taxon>Cytophagales</taxon>
        <taxon>Flectobacillaceae</taxon>
        <taxon>Aquirufa</taxon>
    </lineage>
</organism>
<dbReference type="InterPro" id="IPR029044">
    <property type="entry name" value="Nucleotide-diphossugar_trans"/>
</dbReference>
<dbReference type="RefSeq" id="WP_269010712.1">
    <property type="nucleotide sequence ID" value="NZ_JAANOH010000005.1"/>
</dbReference>
<dbReference type="SUPFAM" id="SSF53448">
    <property type="entry name" value="Nucleotide-diphospho-sugar transferases"/>
    <property type="match status" value="1"/>
</dbReference>
<reference evidence="1 2" key="1">
    <citation type="submission" date="2020-03" db="EMBL/GenBank/DDBJ databases">
        <authorList>
            <person name="Pitt A."/>
            <person name="Hahn M.W."/>
        </authorList>
    </citation>
    <scope>NUCLEOTIDE SEQUENCE [LARGE SCALE GENOMIC DNA]</scope>
    <source>
        <strain evidence="1 2">5A-MARBSE</strain>
    </source>
</reference>
<accession>A0ABT4JL27</accession>
<proteinExistence type="predicted"/>
<keyword evidence="2" id="KW-1185">Reference proteome</keyword>
<gene>
    <name evidence="1" type="ORF">G9H61_12385</name>
</gene>